<feature type="transmembrane region" description="Helical" evidence="6">
    <location>
        <begin position="35"/>
        <end position="56"/>
    </location>
</feature>
<proteinExistence type="predicted"/>
<organism evidence="9 10">
    <name type="scientific">Desulfotignum phosphitoxidans DSM 13687</name>
    <dbReference type="NCBI Taxonomy" id="1286635"/>
    <lineage>
        <taxon>Bacteria</taxon>
        <taxon>Pseudomonadati</taxon>
        <taxon>Thermodesulfobacteriota</taxon>
        <taxon>Desulfobacteria</taxon>
        <taxon>Desulfobacterales</taxon>
        <taxon>Desulfobacteraceae</taxon>
        <taxon>Desulfotignum</taxon>
    </lineage>
</organism>
<dbReference type="Proteomes" id="UP000014216">
    <property type="component" value="Unassembled WGS sequence"/>
</dbReference>
<evidence type="ECO:0000256" key="3">
    <source>
        <dbReference type="ARBA" id="ARBA00022692"/>
    </source>
</evidence>
<dbReference type="EMBL" id="APJX01000008">
    <property type="protein sequence ID" value="EMS78487.1"/>
    <property type="molecule type" value="Genomic_DNA"/>
</dbReference>
<feature type="transmembrane region" description="Helical" evidence="6">
    <location>
        <begin position="339"/>
        <end position="361"/>
    </location>
</feature>
<dbReference type="PANTHER" id="PTHR43124">
    <property type="entry name" value="PURINE EFFLUX PUMP PBUE"/>
    <property type="match status" value="1"/>
</dbReference>
<feature type="transmembrane region" description="Helical" evidence="6">
    <location>
        <begin position="166"/>
        <end position="184"/>
    </location>
</feature>
<dbReference type="Gene3D" id="1.20.1250.20">
    <property type="entry name" value="MFS general substrate transporter like domains"/>
    <property type="match status" value="1"/>
</dbReference>
<dbReference type="EMBL" id="APJX01000003">
    <property type="protein sequence ID" value="EMS80172.1"/>
    <property type="molecule type" value="Genomic_DNA"/>
</dbReference>
<evidence type="ECO:0000313" key="9">
    <source>
        <dbReference type="EMBL" id="EMS80172.1"/>
    </source>
</evidence>
<dbReference type="Pfam" id="PF07690">
    <property type="entry name" value="MFS_1"/>
    <property type="match status" value="1"/>
</dbReference>
<dbReference type="SUPFAM" id="SSF103473">
    <property type="entry name" value="MFS general substrate transporter"/>
    <property type="match status" value="1"/>
</dbReference>
<evidence type="ECO:0000313" key="10">
    <source>
        <dbReference type="Proteomes" id="UP000014216"/>
    </source>
</evidence>
<dbReference type="InterPro" id="IPR011701">
    <property type="entry name" value="MFS"/>
</dbReference>
<dbReference type="PANTHER" id="PTHR43124:SF3">
    <property type="entry name" value="CHLORAMPHENICOL EFFLUX PUMP RV0191"/>
    <property type="match status" value="1"/>
</dbReference>
<keyword evidence="5 6" id="KW-0472">Membrane</keyword>
<feature type="transmembrane region" description="Helical" evidence="6">
    <location>
        <begin position="6"/>
        <end position="23"/>
    </location>
</feature>
<evidence type="ECO:0000256" key="6">
    <source>
        <dbReference type="SAM" id="Phobius"/>
    </source>
</evidence>
<dbReference type="OrthoDB" id="152712at2"/>
<keyword evidence="3 6" id="KW-0812">Transmembrane</keyword>
<evidence type="ECO:0000256" key="1">
    <source>
        <dbReference type="ARBA" id="ARBA00004651"/>
    </source>
</evidence>
<feature type="transmembrane region" description="Helical" evidence="6">
    <location>
        <begin position="244"/>
        <end position="264"/>
    </location>
</feature>
<comment type="caution">
    <text evidence="9">The sequence shown here is derived from an EMBL/GenBank/DDBJ whole genome shotgun (WGS) entry which is preliminary data.</text>
</comment>
<comment type="subcellular location">
    <subcellularLocation>
        <location evidence="1">Cell membrane</location>
        <topology evidence="1">Multi-pass membrane protein</topology>
    </subcellularLocation>
</comment>
<dbReference type="GO" id="GO:0005886">
    <property type="term" value="C:plasma membrane"/>
    <property type="evidence" value="ECO:0007669"/>
    <property type="project" value="UniProtKB-SubCell"/>
</dbReference>
<dbReference type="InterPro" id="IPR036259">
    <property type="entry name" value="MFS_trans_sf"/>
</dbReference>
<feature type="transmembrane region" description="Helical" evidence="6">
    <location>
        <begin position="367"/>
        <end position="389"/>
    </location>
</feature>
<feature type="transmembrane region" description="Helical" evidence="6">
    <location>
        <begin position="276"/>
        <end position="298"/>
    </location>
</feature>
<evidence type="ECO:0000259" key="7">
    <source>
        <dbReference type="PROSITE" id="PS50850"/>
    </source>
</evidence>
<feature type="transmembrane region" description="Helical" evidence="6">
    <location>
        <begin position="214"/>
        <end position="238"/>
    </location>
</feature>
<dbReference type="PROSITE" id="PS50850">
    <property type="entry name" value="MFS"/>
    <property type="match status" value="1"/>
</dbReference>
<feature type="domain" description="Major facilitator superfamily (MFS) profile" evidence="7">
    <location>
        <begin position="11"/>
        <end position="394"/>
    </location>
</feature>
<evidence type="ECO:0000313" key="8">
    <source>
        <dbReference type="EMBL" id="EMS78487.1"/>
    </source>
</evidence>
<evidence type="ECO:0000256" key="5">
    <source>
        <dbReference type="ARBA" id="ARBA00023136"/>
    </source>
</evidence>
<dbReference type="InterPro" id="IPR050189">
    <property type="entry name" value="MFS_Efflux_Transporters"/>
</dbReference>
<keyword evidence="2" id="KW-1003">Cell membrane</keyword>
<protein>
    <submittedName>
        <fullName evidence="8">Arabinose efflux permease</fullName>
    </submittedName>
    <submittedName>
        <fullName evidence="9">Major facilitator superfamily MFS_1</fullName>
    </submittedName>
</protein>
<feature type="transmembrane region" description="Helical" evidence="6">
    <location>
        <begin position="76"/>
        <end position="109"/>
    </location>
</feature>
<gene>
    <name evidence="9" type="ORF">Dpo_3c03160</name>
    <name evidence="8" type="ORF">Dpo_8c01540</name>
</gene>
<dbReference type="GO" id="GO:0022857">
    <property type="term" value="F:transmembrane transporter activity"/>
    <property type="evidence" value="ECO:0007669"/>
    <property type="project" value="InterPro"/>
</dbReference>
<evidence type="ECO:0000256" key="4">
    <source>
        <dbReference type="ARBA" id="ARBA00022989"/>
    </source>
</evidence>
<dbReference type="AlphaFoldDB" id="S0G675"/>
<accession>S0G675</accession>
<keyword evidence="4 6" id="KW-1133">Transmembrane helix</keyword>
<evidence type="ECO:0000256" key="2">
    <source>
        <dbReference type="ARBA" id="ARBA00022475"/>
    </source>
</evidence>
<reference evidence="9 10" key="1">
    <citation type="journal article" date="2013" name="Genome Announc.">
        <title>Draft Genome Sequence of Desulfotignum phosphitoxidans DSM 13687 Strain FiPS-3.</title>
        <authorList>
            <person name="Poehlein A."/>
            <person name="Daniel R."/>
            <person name="Simeonova D.D."/>
        </authorList>
    </citation>
    <scope>NUCLEOTIDE SEQUENCE [LARGE SCALE GENOMIC DNA]</scope>
    <source>
        <strain evidence="9 10">DSM 13687</strain>
    </source>
</reference>
<name>S0G675_9BACT</name>
<keyword evidence="10" id="KW-1185">Reference proteome</keyword>
<dbReference type="InterPro" id="IPR020846">
    <property type="entry name" value="MFS_dom"/>
</dbReference>
<sequence length="394" mass="42166">MTHPRFRFYTLIFVTTLAKLLMNTARRMVYPFAPAFARGLGVDLAAITSVIALNQATAVLGPVGASFADHYGNRRIILFSLVMLCIGCVAAGLIPMYGTLVLALFLAGLAKSIFDPSFQAFIGTHVPFEQRGKFIGMTELAWAGATLVGIPLAGMTIQAFSFQTPFLVIGILAAACFALIFRLMPEDRPPAGTAGKKPGQLLVNWRQIMKNRQVLGMLSFAFFMALGSDILFVVYGAWLEQSYGLSLAAIGMGTILIGMAEVAGEGITAFFSDRIGLLRTVFIGMILTTGAYFLLPVLDRGVPYVLGGLFLVFLCFEFTIVTAMSLATELVPELRASTLSAFYAVGGMGRVVGAFCGGLIWSKTGIFHISVIAGVCTLAALACMTAGFIRFSRS</sequence>
<feature type="transmembrane region" description="Helical" evidence="6">
    <location>
        <begin position="304"/>
        <end position="327"/>
    </location>
</feature>
<dbReference type="RefSeq" id="WP_006965512.1">
    <property type="nucleotide sequence ID" value="NZ_APJX01000003.1"/>
</dbReference>